<name>A0A7S0M7X5_9CRYP</name>
<feature type="chain" id="PRO_5030582755" description="Secreted protein" evidence="1">
    <location>
        <begin position="27"/>
        <end position="136"/>
    </location>
</feature>
<dbReference type="AlphaFoldDB" id="A0A7S0M7X5"/>
<evidence type="ECO:0008006" key="3">
    <source>
        <dbReference type="Google" id="ProtNLM"/>
    </source>
</evidence>
<protein>
    <recommendedName>
        <fullName evidence="3">Secreted protein</fullName>
    </recommendedName>
</protein>
<organism evidence="2">
    <name type="scientific">Cryptomonas curvata</name>
    <dbReference type="NCBI Taxonomy" id="233186"/>
    <lineage>
        <taxon>Eukaryota</taxon>
        <taxon>Cryptophyceae</taxon>
        <taxon>Cryptomonadales</taxon>
        <taxon>Cryptomonadaceae</taxon>
        <taxon>Cryptomonas</taxon>
    </lineage>
</organism>
<feature type="signal peptide" evidence="1">
    <location>
        <begin position="1"/>
        <end position="26"/>
    </location>
</feature>
<accession>A0A7S0M7X5</accession>
<evidence type="ECO:0000256" key="1">
    <source>
        <dbReference type="SAM" id="SignalP"/>
    </source>
</evidence>
<gene>
    <name evidence="2" type="ORF">CCUR1050_LOCUS10682</name>
</gene>
<proteinExistence type="predicted"/>
<sequence>MPLDRVCGRCLHYSGAVLLLVEACSAMFTQPLSLTECLVNVPPAVIGLRKVDQSGILPSWVPVRSIPPGSFKTADSSDLWPTLLNNLWYKTEIALFVPPSHVERIASQSLALSTVKPVVTASRRFPNVQANKLPNL</sequence>
<evidence type="ECO:0000313" key="2">
    <source>
        <dbReference type="EMBL" id="CAD8633001.1"/>
    </source>
</evidence>
<dbReference type="EMBL" id="HBEZ01019335">
    <property type="protein sequence ID" value="CAD8633001.1"/>
    <property type="molecule type" value="Transcribed_RNA"/>
</dbReference>
<reference evidence="2" key="1">
    <citation type="submission" date="2021-01" db="EMBL/GenBank/DDBJ databases">
        <authorList>
            <person name="Corre E."/>
            <person name="Pelletier E."/>
            <person name="Niang G."/>
            <person name="Scheremetjew M."/>
            <person name="Finn R."/>
            <person name="Kale V."/>
            <person name="Holt S."/>
            <person name="Cochrane G."/>
            <person name="Meng A."/>
            <person name="Brown T."/>
            <person name="Cohen L."/>
        </authorList>
    </citation>
    <scope>NUCLEOTIDE SEQUENCE</scope>
    <source>
        <strain evidence="2">CCAP979/52</strain>
    </source>
</reference>
<keyword evidence="1" id="KW-0732">Signal</keyword>